<dbReference type="PANTHER" id="PTHR47481">
    <property type="match status" value="1"/>
</dbReference>
<dbReference type="EMBL" id="BQNB010018596">
    <property type="protein sequence ID" value="GJT76122.1"/>
    <property type="molecule type" value="Genomic_DNA"/>
</dbReference>
<evidence type="ECO:0000313" key="1">
    <source>
        <dbReference type="EMBL" id="GJT76122.1"/>
    </source>
</evidence>
<gene>
    <name evidence="1" type="ORF">Tco_1042847</name>
</gene>
<dbReference type="Proteomes" id="UP001151760">
    <property type="component" value="Unassembled WGS sequence"/>
</dbReference>
<dbReference type="PANTHER" id="PTHR47481:SF41">
    <property type="entry name" value="COPIA-LIKE POLYPROTEIN_RETROTRANSPOSON"/>
    <property type="match status" value="1"/>
</dbReference>
<protein>
    <submittedName>
        <fullName evidence="1">Ribonuclease H-like domain-containing protein</fullName>
    </submittedName>
</protein>
<dbReference type="SUPFAM" id="SSF52047">
    <property type="entry name" value="RNI-like"/>
    <property type="match status" value="1"/>
</dbReference>
<evidence type="ECO:0000313" key="2">
    <source>
        <dbReference type="Proteomes" id="UP001151760"/>
    </source>
</evidence>
<comment type="caution">
    <text evidence="1">The sequence shown here is derived from an EMBL/GenBank/DDBJ whole genome shotgun (WGS) entry which is preliminary data.</text>
</comment>
<proteinExistence type="predicted"/>
<dbReference type="Gene3D" id="3.80.10.10">
    <property type="entry name" value="Ribonuclease Inhibitor"/>
    <property type="match status" value="1"/>
</dbReference>
<keyword evidence="2" id="KW-1185">Reference proteome</keyword>
<name>A0ABQ5GME4_9ASTR</name>
<organism evidence="1 2">
    <name type="scientific">Tanacetum coccineum</name>
    <dbReference type="NCBI Taxonomy" id="301880"/>
    <lineage>
        <taxon>Eukaryota</taxon>
        <taxon>Viridiplantae</taxon>
        <taxon>Streptophyta</taxon>
        <taxon>Embryophyta</taxon>
        <taxon>Tracheophyta</taxon>
        <taxon>Spermatophyta</taxon>
        <taxon>Magnoliopsida</taxon>
        <taxon>eudicotyledons</taxon>
        <taxon>Gunneridae</taxon>
        <taxon>Pentapetalae</taxon>
        <taxon>asterids</taxon>
        <taxon>campanulids</taxon>
        <taxon>Asterales</taxon>
        <taxon>Asteraceae</taxon>
        <taxon>Asteroideae</taxon>
        <taxon>Anthemideae</taxon>
        <taxon>Anthemidinae</taxon>
        <taxon>Tanacetum</taxon>
    </lineage>
</organism>
<reference evidence="1" key="2">
    <citation type="submission" date="2022-01" db="EMBL/GenBank/DDBJ databases">
        <authorList>
            <person name="Yamashiro T."/>
            <person name="Shiraishi A."/>
            <person name="Satake H."/>
            <person name="Nakayama K."/>
        </authorList>
    </citation>
    <scope>NUCLEOTIDE SEQUENCE</scope>
</reference>
<dbReference type="InterPro" id="IPR032675">
    <property type="entry name" value="LRR_dom_sf"/>
</dbReference>
<reference evidence="1" key="1">
    <citation type="journal article" date="2022" name="Int. J. Mol. Sci.">
        <title>Draft Genome of Tanacetum Coccineum: Genomic Comparison of Closely Related Tanacetum-Family Plants.</title>
        <authorList>
            <person name="Yamashiro T."/>
            <person name="Shiraishi A."/>
            <person name="Nakayama K."/>
            <person name="Satake H."/>
        </authorList>
    </citation>
    <scope>NUCLEOTIDE SEQUENCE</scope>
</reference>
<sequence>MTSNVFADKRLVKLEVKGCEGGYEGIKAICECCQMLEELTFCNHRMEDGWLSGISYCENLRSCDPSNLGIKESYFQKIESIVTILTSLDSHVNDEDVHYALEGLLDKYDQVCGFMHHKDTFPDLKTARSMLITEEMRLKSKSLALPLDSSSSSSPMVLMAESGTTRRSSTTNQVKSWRPCFNFAKGAYHTSPMPYAGPTVGQYVSPAGPLPQFLFHYYCWA</sequence>
<accession>A0ABQ5GME4</accession>